<feature type="transmembrane region" description="Helical" evidence="1">
    <location>
        <begin position="20"/>
        <end position="41"/>
    </location>
</feature>
<dbReference type="RefSeq" id="WP_284485796.1">
    <property type="nucleotide sequence ID" value="NZ_JASNJE010000013.1"/>
</dbReference>
<dbReference type="Pfam" id="PF20082">
    <property type="entry name" value="DUF6476"/>
    <property type="match status" value="1"/>
</dbReference>
<dbReference type="SUPFAM" id="SSF50969">
    <property type="entry name" value="YVTN repeat-like/Quinoprotein amine dehydrogenase"/>
    <property type="match status" value="1"/>
</dbReference>
<dbReference type="InterPro" id="IPR011044">
    <property type="entry name" value="Quino_amine_DH_bsu"/>
</dbReference>
<accession>A0ABT7FFM0</accession>
<dbReference type="EMBL" id="JASNJE010000013">
    <property type="protein sequence ID" value="MDK3073860.1"/>
    <property type="molecule type" value="Genomic_DNA"/>
</dbReference>
<keyword evidence="1" id="KW-0472">Membrane</keyword>
<keyword evidence="1" id="KW-1133">Transmembrane helix</keyword>
<organism evidence="2 3">
    <name type="scientific">Sedimentitalea xiamensis</name>
    <dbReference type="NCBI Taxonomy" id="3050037"/>
    <lineage>
        <taxon>Bacteria</taxon>
        <taxon>Pseudomonadati</taxon>
        <taxon>Pseudomonadota</taxon>
        <taxon>Alphaproteobacteria</taxon>
        <taxon>Rhodobacterales</taxon>
        <taxon>Paracoccaceae</taxon>
        <taxon>Sedimentitalea</taxon>
    </lineage>
</organism>
<evidence type="ECO:0000313" key="2">
    <source>
        <dbReference type="EMBL" id="MDK3073860.1"/>
    </source>
</evidence>
<dbReference type="Proteomes" id="UP001227126">
    <property type="component" value="Unassembled WGS sequence"/>
</dbReference>
<keyword evidence="1" id="KW-0812">Transmembrane</keyword>
<dbReference type="InterPro" id="IPR045519">
    <property type="entry name" value="DUF6476"/>
</dbReference>
<keyword evidence="3" id="KW-1185">Reference proteome</keyword>
<sequence length="107" mass="11460">MSDPSEPVPEPANLRFLRRLVTTLTAVMIVGLLVIVSLLVIRFSSDPAPSALPLPESIALPNGVTAAAVTYGPDWYAIVTNDGRILIYDRATGALRQTVTIDTPDTE</sequence>
<proteinExistence type="predicted"/>
<name>A0ABT7FFM0_9RHOB</name>
<evidence type="ECO:0000313" key="3">
    <source>
        <dbReference type="Proteomes" id="UP001227126"/>
    </source>
</evidence>
<gene>
    <name evidence="2" type="ORF">QO034_12120</name>
</gene>
<comment type="caution">
    <text evidence="2">The sequence shown here is derived from an EMBL/GenBank/DDBJ whole genome shotgun (WGS) entry which is preliminary data.</text>
</comment>
<protein>
    <submittedName>
        <fullName evidence="2">DUF6476 family protein</fullName>
    </submittedName>
</protein>
<reference evidence="2 3" key="1">
    <citation type="submission" date="2023-05" db="EMBL/GenBank/DDBJ databases">
        <title>Sedimentitalea sp. nov. JM2-8.</title>
        <authorList>
            <person name="Huang J."/>
        </authorList>
    </citation>
    <scope>NUCLEOTIDE SEQUENCE [LARGE SCALE GENOMIC DNA]</scope>
    <source>
        <strain evidence="2 3">JM2-8</strain>
    </source>
</reference>
<evidence type="ECO:0000256" key="1">
    <source>
        <dbReference type="SAM" id="Phobius"/>
    </source>
</evidence>